<reference evidence="1" key="1">
    <citation type="journal article" date="2019" name="Environ. Microbiol.">
        <title>Fungal ecological strategies reflected in gene transcription - a case study of two litter decomposers.</title>
        <authorList>
            <person name="Barbi F."/>
            <person name="Kohler A."/>
            <person name="Barry K."/>
            <person name="Baskaran P."/>
            <person name="Daum C."/>
            <person name="Fauchery L."/>
            <person name="Ihrmark K."/>
            <person name="Kuo A."/>
            <person name="LaButti K."/>
            <person name="Lipzen A."/>
            <person name="Morin E."/>
            <person name="Grigoriev I.V."/>
            <person name="Henrissat B."/>
            <person name="Lindahl B."/>
            <person name="Martin F."/>
        </authorList>
    </citation>
    <scope>NUCLEOTIDE SEQUENCE</scope>
    <source>
        <strain evidence="1">JB14</strain>
    </source>
</reference>
<evidence type="ECO:0000313" key="1">
    <source>
        <dbReference type="EMBL" id="KAE9410889.1"/>
    </source>
</evidence>
<evidence type="ECO:0000313" key="2">
    <source>
        <dbReference type="Proteomes" id="UP000799118"/>
    </source>
</evidence>
<dbReference type="OrthoDB" id="1862401at2759"/>
<sequence>MQDPNSQLNISIHDCLFACLMAAINNAIRRSTNTVVIASCMSVAGPLMLAADKNEHFSVLIVHRPR</sequence>
<organism evidence="1 2">
    <name type="scientific">Gymnopus androsaceus JB14</name>
    <dbReference type="NCBI Taxonomy" id="1447944"/>
    <lineage>
        <taxon>Eukaryota</taxon>
        <taxon>Fungi</taxon>
        <taxon>Dikarya</taxon>
        <taxon>Basidiomycota</taxon>
        <taxon>Agaricomycotina</taxon>
        <taxon>Agaricomycetes</taxon>
        <taxon>Agaricomycetidae</taxon>
        <taxon>Agaricales</taxon>
        <taxon>Marasmiineae</taxon>
        <taxon>Omphalotaceae</taxon>
        <taxon>Gymnopus</taxon>
    </lineage>
</organism>
<protein>
    <submittedName>
        <fullName evidence="1">Uncharacterized protein</fullName>
    </submittedName>
</protein>
<dbReference type="EMBL" id="ML769384">
    <property type="protein sequence ID" value="KAE9410889.1"/>
    <property type="molecule type" value="Genomic_DNA"/>
</dbReference>
<keyword evidence="2" id="KW-1185">Reference proteome</keyword>
<dbReference type="AlphaFoldDB" id="A0A6A4IKA2"/>
<name>A0A6A4IKA2_9AGAR</name>
<proteinExistence type="predicted"/>
<dbReference type="Proteomes" id="UP000799118">
    <property type="component" value="Unassembled WGS sequence"/>
</dbReference>
<gene>
    <name evidence="1" type="ORF">BT96DRAFT_912309</name>
</gene>
<accession>A0A6A4IKA2</accession>